<keyword evidence="2" id="KW-1277">Toxin-antitoxin system</keyword>
<dbReference type="InterPro" id="IPR023393">
    <property type="entry name" value="START-like_dom_sf"/>
</dbReference>
<dbReference type="GO" id="GO:0048039">
    <property type="term" value="F:ubiquinone binding"/>
    <property type="evidence" value="ECO:0007669"/>
    <property type="project" value="InterPro"/>
</dbReference>
<proteinExistence type="inferred from homology"/>
<dbReference type="SUPFAM" id="SSF55961">
    <property type="entry name" value="Bet v1-like"/>
    <property type="match status" value="1"/>
</dbReference>
<dbReference type="Proteomes" id="UP000886100">
    <property type="component" value="Unassembled WGS sequence"/>
</dbReference>
<comment type="caution">
    <text evidence="4">The sequence shown here is derived from an EMBL/GenBank/DDBJ whole genome shotgun (WGS) entry which is preliminary data.</text>
</comment>
<feature type="domain" description="Coenzyme Q-binding protein COQ10 START" evidence="3">
    <location>
        <begin position="10"/>
        <end position="135"/>
    </location>
</feature>
<comment type="similarity">
    <text evidence="1">Belongs to the ribosome association toxin RatA family.</text>
</comment>
<evidence type="ECO:0000256" key="1">
    <source>
        <dbReference type="ARBA" id="ARBA00008918"/>
    </source>
</evidence>
<accession>A0A7C5MXU4</accession>
<organism evidence="4">
    <name type="scientific">Thiolapillus brandeum</name>
    <dbReference type="NCBI Taxonomy" id="1076588"/>
    <lineage>
        <taxon>Bacteria</taxon>
        <taxon>Pseudomonadati</taxon>
        <taxon>Pseudomonadota</taxon>
        <taxon>Gammaproteobacteria</taxon>
        <taxon>Chromatiales</taxon>
        <taxon>Sedimenticolaceae</taxon>
        <taxon>Thiolapillus</taxon>
    </lineage>
</organism>
<dbReference type="EMBL" id="DROM01000418">
    <property type="protein sequence ID" value="HHH13961.1"/>
    <property type="molecule type" value="Genomic_DNA"/>
</dbReference>
<name>A0A7C5MXU4_9GAMM</name>
<dbReference type="Pfam" id="PF03364">
    <property type="entry name" value="Polyketide_cyc"/>
    <property type="match status" value="1"/>
</dbReference>
<reference evidence="4" key="1">
    <citation type="journal article" date="2020" name="mSystems">
        <title>Genome- and Community-Level Interaction Insights into Carbon Utilization and Element Cycling Functions of Hydrothermarchaeota in Hydrothermal Sediment.</title>
        <authorList>
            <person name="Zhou Z."/>
            <person name="Liu Y."/>
            <person name="Xu W."/>
            <person name="Pan J."/>
            <person name="Luo Z.H."/>
            <person name="Li M."/>
        </authorList>
    </citation>
    <scope>NUCLEOTIDE SEQUENCE [LARGE SCALE GENOMIC DNA]</scope>
    <source>
        <strain evidence="4">HyVt-535</strain>
    </source>
</reference>
<dbReference type="Gene3D" id="3.30.530.20">
    <property type="match status" value="1"/>
</dbReference>
<sequence>MAVVEKSALVPHPARMLYDIVCDVESYPEFLPWCKDASLLSRDEEKLCGEIVVSKAGVTRAFATCNRLYPHHRMEISLKEGPFRKLEGAWEFTELREDACKVSLQLEFEFSSGLMDKAFGVVFGQIANSLVDAFCKRAAELAREEQS</sequence>
<protein>
    <submittedName>
        <fullName evidence="4">Type II toxin-antitoxin system RatA family toxin</fullName>
    </submittedName>
</protein>
<dbReference type="CDD" id="cd07813">
    <property type="entry name" value="COQ10p_like"/>
    <property type="match status" value="1"/>
</dbReference>
<dbReference type="GO" id="GO:0045333">
    <property type="term" value="P:cellular respiration"/>
    <property type="evidence" value="ECO:0007669"/>
    <property type="project" value="InterPro"/>
</dbReference>
<evidence type="ECO:0000259" key="3">
    <source>
        <dbReference type="Pfam" id="PF03364"/>
    </source>
</evidence>
<dbReference type="InterPro" id="IPR044996">
    <property type="entry name" value="COQ10-like"/>
</dbReference>
<dbReference type="PANTHER" id="PTHR12901:SF10">
    <property type="entry name" value="COENZYME Q-BINDING PROTEIN COQ10, MITOCHONDRIAL"/>
    <property type="match status" value="1"/>
</dbReference>
<gene>
    <name evidence="4" type="ORF">ENJ98_06955</name>
</gene>
<dbReference type="PANTHER" id="PTHR12901">
    <property type="entry name" value="SPERM PROTEIN HOMOLOG"/>
    <property type="match status" value="1"/>
</dbReference>
<evidence type="ECO:0000256" key="2">
    <source>
        <dbReference type="ARBA" id="ARBA00022649"/>
    </source>
</evidence>
<dbReference type="AlphaFoldDB" id="A0A7C5MXU4"/>
<dbReference type="InterPro" id="IPR005031">
    <property type="entry name" value="COQ10_START"/>
</dbReference>
<evidence type="ECO:0000313" key="4">
    <source>
        <dbReference type="EMBL" id="HHH13961.1"/>
    </source>
</evidence>